<feature type="domain" description="Major facilitator superfamily (MFS) profile" evidence="7">
    <location>
        <begin position="35"/>
        <end position="519"/>
    </location>
</feature>
<dbReference type="GO" id="GO:0022857">
    <property type="term" value="F:transmembrane transporter activity"/>
    <property type="evidence" value="ECO:0007669"/>
    <property type="project" value="InterPro"/>
</dbReference>
<evidence type="ECO:0000259" key="7">
    <source>
        <dbReference type="PROSITE" id="PS50850"/>
    </source>
</evidence>
<dbReference type="Proteomes" id="UP000002497">
    <property type="component" value="Unassembled WGS sequence"/>
</dbReference>
<dbReference type="AlphaFoldDB" id="E9CZZ4"/>
<keyword evidence="2" id="KW-0813">Transport</keyword>
<dbReference type="InterPro" id="IPR036259">
    <property type="entry name" value="MFS_trans_sf"/>
</dbReference>
<dbReference type="VEuPathDB" id="FungiDB:D8B26_003333"/>
<feature type="transmembrane region" description="Helical" evidence="6">
    <location>
        <begin position="422"/>
        <end position="445"/>
    </location>
</feature>
<sequence length="593" mass="65448">MDSGGVRWNKQGASPWCKGHDELTSRTVRKLDLILLPFLSLLFLVNTLDRSNIGNAETANFTRDAGLQKGDLNDAVAWFFVFFVALQPVGAAAGRKFGMSVWVPSVMTLWGICTLLHVWVRKRWQLILIRIILGSLEAGFYPTTVSYLSLFYTRYEFGRRLALFYGSYGVAGALGGLLAFIVFSRFPKDGEPSTRKFENDDSWKPWQVLFMAEGLLTIAIALIGFFWLPKSAGTAWFLNPLERLCAEKRVVTDREMSSSRESLLTPDAATGAIDGFSSHGEQCRRLLEDEGVTPEAQAGNDRDNFTADAGLSKPEILSTVLFLPFIFPILILNIASAIPSTGFSIFLPIVLSSLKMASPLYANILTVPPFLLASITLYIFMHWSDKSRRRFLPILASLAVILTGLVLTLLFSPPSTSAGTAVLYFCMCLLLSGCFIPSPLTVAWYAGNIPDPGKRAIVLGINGYGNLAGIFAAQIFAPKYQQDGFRASFLITFGIIFLSFIGFAGLRVVLGMINNARKKYLLRWSEADLVDEHVSGLGKRDGWGENVPSLVIVGGRRWDKYVRDMVGVKLLGMGVSSAAVRRGDEKMTFEYGY</sequence>
<dbReference type="OrthoDB" id="2985014at2759"/>
<reference evidence="9" key="2">
    <citation type="submission" date="2010-03" db="EMBL/GenBank/DDBJ databases">
        <title>The genome sequence of Coccidioides posadasii strain Silveira.</title>
        <authorList>
            <consortium name="The Broad Institute Genome Sequencing Center for Infectious Disease"/>
            <person name="Neafsey D."/>
            <person name="Orbach M."/>
            <person name="Henn M.R."/>
            <person name="Cole G.T."/>
            <person name="Galgiani J."/>
            <person name="Gardner M.J."/>
            <person name="Kirkland T.N."/>
            <person name="Taylor J.W."/>
            <person name="Young S.K."/>
            <person name="Zeng Q."/>
            <person name="Koehrsen M."/>
            <person name="Alvarado L."/>
            <person name="Berlin A."/>
            <person name="Borenstein D."/>
            <person name="Chapman S.B."/>
            <person name="Chen Z."/>
            <person name="Engels R."/>
            <person name="Freedman E."/>
            <person name="Gellesch M."/>
            <person name="Goldberg J."/>
            <person name="Griggs A."/>
            <person name="Gujja S."/>
            <person name="Heilman E."/>
            <person name="Heiman D."/>
            <person name="Howarth C."/>
            <person name="Jen D."/>
            <person name="Larson L."/>
            <person name="Mehta T."/>
            <person name="Neiman D."/>
            <person name="Park D."/>
            <person name="Pearson M."/>
            <person name="Richards J."/>
            <person name="Roberts A."/>
            <person name="Saif S."/>
            <person name="Shea T."/>
            <person name="Shenoy N."/>
            <person name="Sisk P."/>
            <person name="Stolte C."/>
            <person name="Sykes S."/>
            <person name="Walk T."/>
            <person name="White J."/>
            <person name="Yandava C."/>
            <person name="Haas B."/>
            <person name="Nusbaum C."/>
            <person name="Birren B."/>
        </authorList>
    </citation>
    <scope>NUCLEOTIDE SEQUENCE [LARGE SCALE GENOMIC DNA]</scope>
    <source>
        <strain evidence="9">RMSCC 757 / Silveira</strain>
    </source>
</reference>
<dbReference type="OMA" id="FYTRYEF"/>
<dbReference type="HOGENOM" id="CLU_001265_0_1_1"/>
<dbReference type="eggNOG" id="KOG2533">
    <property type="taxonomic scope" value="Eukaryota"/>
</dbReference>
<evidence type="ECO:0000313" key="8">
    <source>
        <dbReference type="EMBL" id="EFW20247.1"/>
    </source>
</evidence>
<evidence type="ECO:0000256" key="5">
    <source>
        <dbReference type="ARBA" id="ARBA00023136"/>
    </source>
</evidence>
<evidence type="ECO:0000256" key="1">
    <source>
        <dbReference type="ARBA" id="ARBA00004141"/>
    </source>
</evidence>
<evidence type="ECO:0000256" key="4">
    <source>
        <dbReference type="ARBA" id="ARBA00022989"/>
    </source>
</evidence>
<dbReference type="VEuPathDB" id="FungiDB:CPSG_03422"/>
<dbReference type="EMBL" id="GL636489">
    <property type="protein sequence ID" value="EFW20247.1"/>
    <property type="molecule type" value="Genomic_DNA"/>
</dbReference>
<feature type="transmembrane region" description="Helical" evidence="6">
    <location>
        <begin position="489"/>
        <end position="510"/>
    </location>
</feature>
<evidence type="ECO:0000313" key="9">
    <source>
        <dbReference type="Proteomes" id="UP000002497"/>
    </source>
</evidence>
<evidence type="ECO:0000256" key="2">
    <source>
        <dbReference type="ARBA" id="ARBA00022448"/>
    </source>
</evidence>
<gene>
    <name evidence="8" type="ORF">CPSG_03422</name>
</gene>
<keyword evidence="3 6" id="KW-0812">Transmembrane</keyword>
<proteinExistence type="predicted"/>
<reference evidence="9" key="1">
    <citation type="journal article" date="2010" name="Genome Res.">
        <title>Population genomic sequencing of Coccidioides fungi reveals recent hybridization and transposon control.</title>
        <authorList>
            <person name="Neafsey D.E."/>
            <person name="Barker B.M."/>
            <person name="Sharpton T.J."/>
            <person name="Stajich J.E."/>
            <person name="Park D.J."/>
            <person name="Whiston E."/>
            <person name="Hung C.-Y."/>
            <person name="McMahan C."/>
            <person name="White J."/>
            <person name="Sykes S."/>
            <person name="Heiman D."/>
            <person name="Young S."/>
            <person name="Zeng Q."/>
            <person name="Abouelleil A."/>
            <person name="Aftuck L."/>
            <person name="Bessette D."/>
            <person name="Brown A."/>
            <person name="FitzGerald M."/>
            <person name="Lui A."/>
            <person name="Macdonald J.P."/>
            <person name="Priest M."/>
            <person name="Orbach M.J."/>
            <person name="Galgiani J.N."/>
            <person name="Kirkland T.N."/>
            <person name="Cole G.T."/>
            <person name="Birren B.W."/>
            <person name="Henn M.R."/>
            <person name="Taylor J.W."/>
            <person name="Rounsley S.D."/>
        </authorList>
    </citation>
    <scope>NUCLEOTIDE SEQUENCE [LARGE SCALE GENOMIC DNA]</scope>
    <source>
        <strain evidence="9">RMSCC 757 / Silveira</strain>
    </source>
</reference>
<feature type="transmembrane region" description="Helical" evidence="6">
    <location>
        <begin position="360"/>
        <end position="380"/>
    </location>
</feature>
<keyword evidence="4 6" id="KW-1133">Transmembrane helix</keyword>
<protein>
    <recommendedName>
        <fullName evidence="7">Major facilitator superfamily (MFS) profile domain-containing protein</fullName>
    </recommendedName>
</protein>
<dbReference type="InterPro" id="IPR011701">
    <property type="entry name" value="MFS"/>
</dbReference>
<dbReference type="InterPro" id="IPR020846">
    <property type="entry name" value="MFS_dom"/>
</dbReference>
<dbReference type="Pfam" id="PF07690">
    <property type="entry name" value="MFS_1"/>
    <property type="match status" value="1"/>
</dbReference>
<keyword evidence="9" id="KW-1185">Reference proteome</keyword>
<feature type="transmembrane region" description="Helical" evidence="6">
    <location>
        <begin position="75"/>
        <end position="94"/>
    </location>
</feature>
<dbReference type="PANTHER" id="PTHR43791:SF21">
    <property type="entry name" value="MAJOR FACILITATOR SUPERFAMILY (MFS) PROFILE DOMAIN-CONTAINING PROTEIN"/>
    <property type="match status" value="1"/>
</dbReference>
<organism evidence="9">
    <name type="scientific">Coccidioides posadasii (strain RMSCC 757 / Silveira)</name>
    <name type="common">Valley fever fungus</name>
    <dbReference type="NCBI Taxonomy" id="443226"/>
    <lineage>
        <taxon>Eukaryota</taxon>
        <taxon>Fungi</taxon>
        <taxon>Dikarya</taxon>
        <taxon>Ascomycota</taxon>
        <taxon>Pezizomycotina</taxon>
        <taxon>Eurotiomycetes</taxon>
        <taxon>Eurotiomycetidae</taxon>
        <taxon>Onygenales</taxon>
        <taxon>Onygenaceae</taxon>
        <taxon>Coccidioides</taxon>
    </lineage>
</organism>
<dbReference type="PANTHER" id="PTHR43791">
    <property type="entry name" value="PERMEASE-RELATED"/>
    <property type="match status" value="1"/>
</dbReference>
<feature type="transmembrane region" description="Helical" evidence="6">
    <location>
        <begin position="101"/>
        <end position="120"/>
    </location>
</feature>
<feature type="transmembrane region" description="Helical" evidence="6">
    <location>
        <begin position="206"/>
        <end position="228"/>
    </location>
</feature>
<feature type="transmembrane region" description="Helical" evidence="6">
    <location>
        <begin position="320"/>
        <end position="340"/>
    </location>
</feature>
<dbReference type="SUPFAM" id="SSF103473">
    <property type="entry name" value="MFS general substrate transporter"/>
    <property type="match status" value="1"/>
</dbReference>
<comment type="subcellular location">
    <subcellularLocation>
        <location evidence="1">Membrane</location>
        <topology evidence="1">Multi-pass membrane protein</topology>
    </subcellularLocation>
</comment>
<dbReference type="GO" id="GO:0016020">
    <property type="term" value="C:membrane"/>
    <property type="evidence" value="ECO:0007669"/>
    <property type="project" value="UniProtKB-SubCell"/>
</dbReference>
<dbReference type="PROSITE" id="PS50850">
    <property type="entry name" value="MFS"/>
    <property type="match status" value="1"/>
</dbReference>
<evidence type="ECO:0000256" key="6">
    <source>
        <dbReference type="SAM" id="Phobius"/>
    </source>
</evidence>
<evidence type="ECO:0000256" key="3">
    <source>
        <dbReference type="ARBA" id="ARBA00022692"/>
    </source>
</evidence>
<feature type="transmembrane region" description="Helical" evidence="6">
    <location>
        <begin position="162"/>
        <end position="186"/>
    </location>
</feature>
<feature type="transmembrane region" description="Helical" evidence="6">
    <location>
        <begin position="392"/>
        <end position="410"/>
    </location>
</feature>
<keyword evidence="5 6" id="KW-0472">Membrane</keyword>
<name>E9CZZ4_COCPS</name>
<accession>E9CZZ4</accession>
<dbReference type="Gene3D" id="1.20.1250.20">
    <property type="entry name" value="MFS general substrate transporter like domains"/>
    <property type="match status" value="2"/>
</dbReference>
<feature type="transmembrane region" description="Helical" evidence="6">
    <location>
        <begin position="457"/>
        <end position="477"/>
    </location>
</feature>